<evidence type="ECO:0000256" key="1">
    <source>
        <dbReference type="ARBA" id="ARBA00022679"/>
    </source>
</evidence>
<protein>
    <recommendedName>
        <fullName evidence="2">Methyltransferase domain-containing protein</fullName>
    </recommendedName>
</protein>
<comment type="caution">
    <text evidence="3">The sequence shown here is derived from an EMBL/GenBank/DDBJ whole genome shotgun (WGS) entry which is preliminary data.</text>
</comment>
<feature type="domain" description="Methyltransferase" evidence="2">
    <location>
        <begin position="42"/>
        <end position="138"/>
    </location>
</feature>
<dbReference type="InterPro" id="IPR041698">
    <property type="entry name" value="Methyltransf_25"/>
</dbReference>
<reference evidence="3" key="1">
    <citation type="journal article" date="2015" name="Nature">
        <title>Complex archaea that bridge the gap between prokaryotes and eukaryotes.</title>
        <authorList>
            <person name="Spang A."/>
            <person name="Saw J.H."/>
            <person name="Jorgensen S.L."/>
            <person name="Zaremba-Niedzwiedzka K."/>
            <person name="Martijn J."/>
            <person name="Lind A.E."/>
            <person name="van Eijk R."/>
            <person name="Schleper C."/>
            <person name="Guy L."/>
            <person name="Ettema T.J."/>
        </authorList>
    </citation>
    <scope>NUCLEOTIDE SEQUENCE</scope>
</reference>
<accession>A0A0F9G3J2</accession>
<dbReference type="CDD" id="cd02440">
    <property type="entry name" value="AdoMet_MTases"/>
    <property type="match status" value="1"/>
</dbReference>
<dbReference type="AlphaFoldDB" id="A0A0F9G3J2"/>
<evidence type="ECO:0000259" key="2">
    <source>
        <dbReference type="Pfam" id="PF13649"/>
    </source>
</evidence>
<dbReference type="InterPro" id="IPR029063">
    <property type="entry name" value="SAM-dependent_MTases_sf"/>
</dbReference>
<dbReference type="Pfam" id="PF13649">
    <property type="entry name" value="Methyltransf_25"/>
    <property type="match status" value="1"/>
</dbReference>
<gene>
    <name evidence="3" type="ORF">LCGC14_2230890</name>
</gene>
<dbReference type="Gene3D" id="3.40.50.150">
    <property type="entry name" value="Vaccinia Virus protein VP39"/>
    <property type="match status" value="1"/>
</dbReference>
<dbReference type="SUPFAM" id="SSF53335">
    <property type="entry name" value="S-adenosyl-L-methionine-dependent methyltransferases"/>
    <property type="match status" value="1"/>
</dbReference>
<evidence type="ECO:0000313" key="3">
    <source>
        <dbReference type="EMBL" id="KKL57892.1"/>
    </source>
</evidence>
<keyword evidence="1" id="KW-0808">Transferase</keyword>
<dbReference type="EMBL" id="LAZR01030005">
    <property type="protein sequence ID" value="KKL57892.1"/>
    <property type="molecule type" value="Genomic_DNA"/>
</dbReference>
<name>A0A0F9G3J2_9ZZZZ</name>
<proteinExistence type="predicted"/>
<dbReference type="GO" id="GO:0016740">
    <property type="term" value="F:transferase activity"/>
    <property type="evidence" value="ECO:0007669"/>
    <property type="project" value="UniProtKB-KW"/>
</dbReference>
<dbReference type="PANTHER" id="PTHR43861">
    <property type="entry name" value="TRANS-ACONITATE 2-METHYLTRANSFERASE-RELATED"/>
    <property type="match status" value="1"/>
</dbReference>
<organism evidence="3">
    <name type="scientific">marine sediment metagenome</name>
    <dbReference type="NCBI Taxonomy" id="412755"/>
    <lineage>
        <taxon>unclassified sequences</taxon>
        <taxon>metagenomes</taxon>
        <taxon>ecological metagenomes</taxon>
    </lineage>
</organism>
<sequence length="144" mass="16214">MEPVFNAYAAYYDCLYQDKDYKSEIDYLHSVLIEYSVFDGQILDLGCGTGKHAQYLATLGYKVIGCDLSEEMVQRANIELPDRLKHLVTFNVGDVRTFRLGGKCDAVISQFHVASYQILNEDIQSMINTAANHLNSNGIFNLGF</sequence>